<name>G0RST4_HYPJQ</name>
<dbReference type="GeneID" id="18482172"/>
<dbReference type="HOGENOM" id="CLU_2869262_0_0_1"/>
<gene>
    <name evidence="1" type="ORF">TRIREDRAFT_110735</name>
</gene>
<keyword evidence="2" id="KW-1185">Reference proteome</keyword>
<dbReference type="RefSeq" id="XP_006968362.1">
    <property type="nucleotide sequence ID" value="XM_006968300.1"/>
</dbReference>
<proteinExistence type="predicted"/>
<reference evidence="1 2" key="1">
    <citation type="journal article" date="2008" name="Nat. Biotechnol.">
        <title>Genome sequencing and analysis of the biomass-degrading fungus Trichoderma reesei (syn. Hypocrea jecorina).</title>
        <authorList>
            <person name="Martinez D."/>
            <person name="Berka R.M."/>
            <person name="Henrissat B."/>
            <person name="Saloheimo M."/>
            <person name="Arvas M."/>
            <person name="Baker S.E."/>
            <person name="Chapman J."/>
            <person name="Chertkov O."/>
            <person name="Coutinho P.M."/>
            <person name="Cullen D."/>
            <person name="Danchin E.G."/>
            <person name="Grigoriev I.V."/>
            <person name="Harris P."/>
            <person name="Jackson M."/>
            <person name="Kubicek C.P."/>
            <person name="Han C.S."/>
            <person name="Ho I."/>
            <person name="Larrondo L.F."/>
            <person name="de Leon A.L."/>
            <person name="Magnuson J.K."/>
            <person name="Merino S."/>
            <person name="Misra M."/>
            <person name="Nelson B."/>
            <person name="Putnam N."/>
            <person name="Robbertse B."/>
            <person name="Salamov A.A."/>
            <person name="Schmoll M."/>
            <person name="Terry A."/>
            <person name="Thayer N."/>
            <person name="Westerholm-Parvinen A."/>
            <person name="Schoch C.L."/>
            <person name="Yao J."/>
            <person name="Barabote R."/>
            <person name="Nelson M.A."/>
            <person name="Detter C."/>
            <person name="Bruce D."/>
            <person name="Kuske C.R."/>
            <person name="Xie G."/>
            <person name="Richardson P."/>
            <person name="Rokhsar D.S."/>
            <person name="Lucas S.M."/>
            <person name="Rubin E.M."/>
            <person name="Dunn-Coleman N."/>
            <person name="Ward M."/>
            <person name="Brettin T.S."/>
        </authorList>
    </citation>
    <scope>NUCLEOTIDE SEQUENCE [LARGE SCALE GENOMIC DNA]</scope>
    <source>
        <strain evidence="1 2">QM6a</strain>
    </source>
</reference>
<evidence type="ECO:0000313" key="2">
    <source>
        <dbReference type="Proteomes" id="UP000008984"/>
    </source>
</evidence>
<accession>G0RST4</accession>
<dbReference type="AlphaFoldDB" id="G0RST4"/>
<sequence>MICSRAMIPPVFGMCHCRQHHGLPGILDISKRAILALSSHRDNLYQLEIYPLSSERQSRPSLLSYFIKLTLNNYKL</sequence>
<dbReference type="Proteomes" id="UP000008984">
    <property type="component" value="Unassembled WGS sequence"/>
</dbReference>
<organism evidence="2">
    <name type="scientific">Hypocrea jecorina (strain QM6a)</name>
    <name type="common">Trichoderma reesei</name>
    <dbReference type="NCBI Taxonomy" id="431241"/>
    <lineage>
        <taxon>Eukaryota</taxon>
        <taxon>Fungi</taxon>
        <taxon>Dikarya</taxon>
        <taxon>Ascomycota</taxon>
        <taxon>Pezizomycotina</taxon>
        <taxon>Sordariomycetes</taxon>
        <taxon>Hypocreomycetidae</taxon>
        <taxon>Hypocreales</taxon>
        <taxon>Hypocreaceae</taxon>
        <taxon>Trichoderma</taxon>
    </lineage>
</organism>
<evidence type="ECO:0000313" key="1">
    <source>
        <dbReference type="EMBL" id="EGR45738.1"/>
    </source>
</evidence>
<dbReference type="VEuPathDB" id="FungiDB:TRIREDRAFT_110735"/>
<protein>
    <submittedName>
        <fullName evidence="1">Predicted protein</fullName>
    </submittedName>
</protein>
<dbReference type="EMBL" id="GL985077">
    <property type="protein sequence ID" value="EGR45738.1"/>
    <property type="molecule type" value="Genomic_DNA"/>
</dbReference>
<dbReference type="KEGG" id="tre:TRIREDRAFT_110735"/>